<evidence type="ECO:0000313" key="9">
    <source>
        <dbReference type="Proteomes" id="UP000738325"/>
    </source>
</evidence>
<dbReference type="PROSITE" id="PS50888">
    <property type="entry name" value="BHLH"/>
    <property type="match status" value="1"/>
</dbReference>
<dbReference type="EMBL" id="JAAAIP010000680">
    <property type="protein sequence ID" value="KAG0313699.1"/>
    <property type="molecule type" value="Genomic_DNA"/>
</dbReference>
<dbReference type="InterPro" id="IPR052207">
    <property type="entry name" value="Max-like/E-box_TFs"/>
</dbReference>
<feature type="compositionally biased region" description="Low complexity" evidence="6">
    <location>
        <begin position="96"/>
        <end position="125"/>
    </location>
</feature>
<feature type="region of interest" description="Disordered" evidence="6">
    <location>
        <begin position="447"/>
        <end position="500"/>
    </location>
</feature>
<evidence type="ECO:0000256" key="1">
    <source>
        <dbReference type="ARBA" id="ARBA00004123"/>
    </source>
</evidence>
<keyword evidence="9" id="KW-1185">Reference proteome</keyword>
<dbReference type="OrthoDB" id="690068at2759"/>
<evidence type="ECO:0000313" key="8">
    <source>
        <dbReference type="EMBL" id="KAG0313699.1"/>
    </source>
</evidence>
<name>A0A9P6R6W3_9FUNG</name>
<dbReference type="InterPro" id="IPR036638">
    <property type="entry name" value="HLH_DNA-bd_sf"/>
</dbReference>
<evidence type="ECO:0000256" key="4">
    <source>
        <dbReference type="ARBA" id="ARBA00023163"/>
    </source>
</evidence>
<dbReference type="AlphaFoldDB" id="A0A9P6R6W3"/>
<evidence type="ECO:0000256" key="2">
    <source>
        <dbReference type="ARBA" id="ARBA00023015"/>
    </source>
</evidence>
<feature type="compositionally biased region" description="Polar residues" evidence="6">
    <location>
        <begin position="139"/>
        <end position="156"/>
    </location>
</feature>
<evidence type="ECO:0000256" key="3">
    <source>
        <dbReference type="ARBA" id="ARBA00023125"/>
    </source>
</evidence>
<feature type="compositionally biased region" description="Polar residues" evidence="6">
    <location>
        <begin position="56"/>
        <end position="72"/>
    </location>
</feature>
<dbReference type="PANTHER" id="PTHR15741:SF27">
    <property type="entry name" value="TRANSCRIPTION FACTOR AP-4"/>
    <property type="match status" value="1"/>
</dbReference>
<dbReference type="Pfam" id="PF00010">
    <property type="entry name" value="HLH"/>
    <property type="match status" value="1"/>
</dbReference>
<evidence type="ECO:0000256" key="5">
    <source>
        <dbReference type="ARBA" id="ARBA00023242"/>
    </source>
</evidence>
<dbReference type="SUPFAM" id="SSF47459">
    <property type="entry name" value="HLH, helix-loop-helix DNA-binding domain"/>
    <property type="match status" value="1"/>
</dbReference>
<feature type="domain" description="BHLH" evidence="7">
    <location>
        <begin position="374"/>
        <end position="428"/>
    </location>
</feature>
<dbReference type="GO" id="GO:0005634">
    <property type="term" value="C:nucleus"/>
    <property type="evidence" value="ECO:0007669"/>
    <property type="project" value="UniProtKB-SubCell"/>
</dbReference>
<dbReference type="GO" id="GO:0000981">
    <property type="term" value="F:DNA-binding transcription factor activity, RNA polymerase II-specific"/>
    <property type="evidence" value="ECO:0007669"/>
    <property type="project" value="TreeGrafter"/>
</dbReference>
<feature type="region of interest" description="Disordered" evidence="6">
    <location>
        <begin position="21"/>
        <end position="76"/>
    </location>
</feature>
<gene>
    <name evidence="8" type="ORF">BGZ99_008640</name>
</gene>
<dbReference type="Proteomes" id="UP000738325">
    <property type="component" value="Unassembled WGS sequence"/>
</dbReference>
<dbReference type="GO" id="GO:0000978">
    <property type="term" value="F:RNA polymerase II cis-regulatory region sequence-specific DNA binding"/>
    <property type="evidence" value="ECO:0007669"/>
    <property type="project" value="TreeGrafter"/>
</dbReference>
<evidence type="ECO:0000256" key="6">
    <source>
        <dbReference type="SAM" id="MobiDB-lite"/>
    </source>
</evidence>
<dbReference type="Gene3D" id="4.10.280.10">
    <property type="entry name" value="Helix-loop-helix DNA-binding domain"/>
    <property type="match status" value="1"/>
</dbReference>
<feature type="compositionally biased region" description="Low complexity" evidence="6">
    <location>
        <begin position="24"/>
        <end position="37"/>
    </location>
</feature>
<dbReference type="GO" id="GO:0046983">
    <property type="term" value="F:protein dimerization activity"/>
    <property type="evidence" value="ECO:0007669"/>
    <property type="project" value="InterPro"/>
</dbReference>
<evidence type="ECO:0000259" key="7">
    <source>
        <dbReference type="PROSITE" id="PS50888"/>
    </source>
</evidence>
<keyword evidence="4" id="KW-0804">Transcription</keyword>
<dbReference type="PANTHER" id="PTHR15741">
    <property type="entry name" value="BASIC HELIX-LOOP-HELIX ZIP TRANSCRIPTION FACTOR"/>
    <property type="match status" value="1"/>
</dbReference>
<organism evidence="8 9">
    <name type="scientific">Dissophora globulifera</name>
    <dbReference type="NCBI Taxonomy" id="979702"/>
    <lineage>
        <taxon>Eukaryota</taxon>
        <taxon>Fungi</taxon>
        <taxon>Fungi incertae sedis</taxon>
        <taxon>Mucoromycota</taxon>
        <taxon>Mortierellomycotina</taxon>
        <taxon>Mortierellomycetes</taxon>
        <taxon>Mortierellales</taxon>
        <taxon>Mortierellaceae</taxon>
        <taxon>Dissophora</taxon>
    </lineage>
</organism>
<comment type="caution">
    <text evidence="8">The sequence shown here is derived from an EMBL/GenBank/DDBJ whole genome shotgun (WGS) entry which is preliminary data.</text>
</comment>
<feature type="compositionally biased region" description="Low complexity" evidence="6">
    <location>
        <begin position="463"/>
        <end position="472"/>
    </location>
</feature>
<feature type="region of interest" description="Disordered" evidence="6">
    <location>
        <begin position="93"/>
        <end position="228"/>
    </location>
</feature>
<proteinExistence type="predicted"/>
<accession>A0A9P6R6W3</accession>
<dbReference type="SMART" id="SM00353">
    <property type="entry name" value="HLH"/>
    <property type="match status" value="1"/>
</dbReference>
<sequence length="500" mass="54302">MFTQQFPQSSQPMRLQFPTNYHLQQQQQQQQQQQPQQHSMPMPMSFANHQQHHNGPASSHSNNSGTPNNSFAGTIDPGLLQMTMNRMDTSQLHGMSSLFPSSSASSINSLGNNSSNNNNNNSSNNHHPTALGRSGLGSKRNSSNSASNQNIKQETGSPDFLATEMDFGEPSSMLSPGSSSPLNSPRNDFDSPDDFGTTGGNGLVSHAKPLPMNIQHQGSYGESPTGNGSLYSPVESDFFPEGDFSLPTGSRPMDMKFGRHMQHHQGSLPASVNNPFHSMSMPVQRSDWFGAADGHVVGSFENPSGLQFGPGEMTGMMSSLFEDEGDQKCMIQLKSATRQEDARMVFSVFGRAKQPSLFYGGPTRALMMNEKRRRRRESHNAVERRRRDNINEKIQELSTLLPDIYVDSANKPNKGVILRKSVDYIRHLQQLVSSQATRNQELEAQLQAKGGQSGGANGTGEDANGNSNSNGANGSGPGPQLQQDFGMLRIVSGGSNGGQN</sequence>
<keyword evidence="5" id="KW-0539">Nucleus</keyword>
<keyword evidence="2" id="KW-0805">Transcription regulation</keyword>
<keyword evidence="3" id="KW-0238">DNA-binding</keyword>
<feature type="compositionally biased region" description="Low complexity" evidence="6">
    <location>
        <begin position="170"/>
        <end position="185"/>
    </location>
</feature>
<protein>
    <recommendedName>
        <fullName evidence="7">BHLH domain-containing protein</fullName>
    </recommendedName>
</protein>
<dbReference type="CDD" id="cd11387">
    <property type="entry name" value="bHLHzip_USF_MITF"/>
    <property type="match status" value="1"/>
</dbReference>
<reference evidence="8" key="1">
    <citation type="journal article" date="2020" name="Fungal Divers.">
        <title>Resolving the Mortierellaceae phylogeny through synthesis of multi-gene phylogenetics and phylogenomics.</title>
        <authorList>
            <person name="Vandepol N."/>
            <person name="Liber J."/>
            <person name="Desiro A."/>
            <person name="Na H."/>
            <person name="Kennedy M."/>
            <person name="Barry K."/>
            <person name="Grigoriev I.V."/>
            <person name="Miller A.N."/>
            <person name="O'Donnell K."/>
            <person name="Stajich J.E."/>
            <person name="Bonito G."/>
        </authorList>
    </citation>
    <scope>NUCLEOTIDE SEQUENCE</scope>
    <source>
        <strain evidence="8">REB-010B</strain>
    </source>
</reference>
<dbReference type="InterPro" id="IPR011598">
    <property type="entry name" value="bHLH_dom"/>
</dbReference>
<comment type="subcellular location">
    <subcellularLocation>
        <location evidence="1">Nucleus</location>
    </subcellularLocation>
</comment>
<feature type="compositionally biased region" description="Polar residues" evidence="6">
    <location>
        <begin position="214"/>
        <end position="228"/>
    </location>
</feature>